<gene>
    <name evidence="1" type="ORF">V6N11_047402</name>
</gene>
<sequence>MESWLFLKLRETQCLFLNSHPQDLKLRAGINSGLNLGWGWGTPFSCRFQPAPTADEIGIAIVDANSVNHAITVEQVVVSNQLE</sequence>
<evidence type="ECO:0000313" key="1">
    <source>
        <dbReference type="EMBL" id="KAK8483430.1"/>
    </source>
</evidence>
<dbReference type="Proteomes" id="UP001396334">
    <property type="component" value="Unassembled WGS sequence"/>
</dbReference>
<proteinExistence type="predicted"/>
<reference evidence="1 2" key="1">
    <citation type="journal article" date="2024" name="G3 (Bethesda)">
        <title>Genome assembly of Hibiscus sabdariffa L. provides insights into metabolisms of medicinal natural products.</title>
        <authorList>
            <person name="Kim T."/>
        </authorList>
    </citation>
    <scope>NUCLEOTIDE SEQUENCE [LARGE SCALE GENOMIC DNA]</scope>
    <source>
        <strain evidence="1">TK-2024</strain>
        <tissue evidence="1">Old leaves</tissue>
    </source>
</reference>
<dbReference type="EMBL" id="JBBPBN010000660">
    <property type="protein sequence ID" value="KAK8483430.1"/>
    <property type="molecule type" value="Genomic_DNA"/>
</dbReference>
<protein>
    <submittedName>
        <fullName evidence="1">Uncharacterized protein</fullName>
    </submittedName>
</protein>
<organism evidence="1 2">
    <name type="scientific">Hibiscus sabdariffa</name>
    <name type="common">roselle</name>
    <dbReference type="NCBI Taxonomy" id="183260"/>
    <lineage>
        <taxon>Eukaryota</taxon>
        <taxon>Viridiplantae</taxon>
        <taxon>Streptophyta</taxon>
        <taxon>Embryophyta</taxon>
        <taxon>Tracheophyta</taxon>
        <taxon>Spermatophyta</taxon>
        <taxon>Magnoliopsida</taxon>
        <taxon>eudicotyledons</taxon>
        <taxon>Gunneridae</taxon>
        <taxon>Pentapetalae</taxon>
        <taxon>rosids</taxon>
        <taxon>malvids</taxon>
        <taxon>Malvales</taxon>
        <taxon>Malvaceae</taxon>
        <taxon>Malvoideae</taxon>
        <taxon>Hibiscus</taxon>
    </lineage>
</organism>
<evidence type="ECO:0000313" key="2">
    <source>
        <dbReference type="Proteomes" id="UP001396334"/>
    </source>
</evidence>
<name>A0ABR1ZRW4_9ROSI</name>
<comment type="caution">
    <text evidence="1">The sequence shown here is derived from an EMBL/GenBank/DDBJ whole genome shotgun (WGS) entry which is preliminary data.</text>
</comment>
<keyword evidence="2" id="KW-1185">Reference proteome</keyword>
<accession>A0ABR1ZRW4</accession>